<dbReference type="GO" id="GO:0017004">
    <property type="term" value="P:cytochrome complex assembly"/>
    <property type="evidence" value="ECO:0007669"/>
    <property type="project" value="UniProtKB-KW"/>
</dbReference>
<gene>
    <name evidence="9" type="ORF">B1812_20830</name>
</gene>
<dbReference type="OrthoDB" id="9815847at2"/>
<accession>A0A1W6MZW8</accession>
<keyword evidence="2" id="KW-0677">Repeat</keyword>
<evidence type="ECO:0000256" key="6">
    <source>
        <dbReference type="SAM" id="MobiDB-lite"/>
    </source>
</evidence>
<protein>
    <submittedName>
        <fullName evidence="9">C-type cytochrome biogenesis protein CcmI</fullName>
    </submittedName>
</protein>
<evidence type="ECO:0000256" key="2">
    <source>
        <dbReference type="ARBA" id="ARBA00022737"/>
    </source>
</evidence>
<keyword evidence="7" id="KW-0472">Membrane</keyword>
<dbReference type="Pfam" id="PF23914">
    <property type="entry name" value="TPR_CcmH_CycH"/>
    <property type="match status" value="1"/>
</dbReference>
<dbReference type="Proteomes" id="UP000193978">
    <property type="component" value="Chromosome"/>
</dbReference>
<dbReference type="NCBIfam" id="TIGR03142">
    <property type="entry name" value="cytochro_ccmI"/>
    <property type="match status" value="1"/>
</dbReference>
<dbReference type="Gene3D" id="1.25.40.10">
    <property type="entry name" value="Tetratricopeptide repeat domain"/>
    <property type="match status" value="1"/>
</dbReference>
<keyword evidence="10" id="KW-1185">Reference proteome</keyword>
<keyword evidence="4 5" id="KW-0802">TPR repeat</keyword>
<keyword evidence="7" id="KW-0812">Transmembrane</keyword>
<dbReference type="PANTHER" id="PTHR47870">
    <property type="entry name" value="CYTOCHROME C-TYPE BIOGENESIS PROTEIN CCMH"/>
    <property type="match status" value="1"/>
</dbReference>
<sequence length="418" mass="44673">MILWIVLTAMSSVAAMLVAIPFIRRVERERAEQVFEFAVYRDQLKEVDGEVAQGLIDAPQADAAKQEIKRRVLASARDVDAMAPGLSSGERTFAAIGVAAVVVLGSIGLFALTAKMEPSAEAQAVAEEPTDAVESSKTASAAAGAMGTSPSVAPLNRPSAGATAARAEAPVREAAKEKSLPPVDEMIQRIVKRLEANPKDVGGWRMLGWSYAGVERFSEAAEAYAKAIALTPNVASLHSARADALIQAAKGNVTPEAKSLISEALNIDPKDVRGRYLSGLIKEQEGDKTAAVAEWSQLVAEGDPNDPFIQELKRKVPGAETQSPPERGPTAQDVKNAEAMTPAGRDEMIKTMVNALATRLEKSPHDSEGWIKLLKSRVVLKENEEAKHALERALAEFGSESPDRDRIVATARELGLKE</sequence>
<dbReference type="SUPFAM" id="SSF48452">
    <property type="entry name" value="TPR-like"/>
    <property type="match status" value="1"/>
</dbReference>
<dbReference type="PANTHER" id="PTHR47870:SF1">
    <property type="entry name" value="CYTOCHROME C-TYPE BIOGENESIS PROTEIN CCMH"/>
    <property type="match status" value="1"/>
</dbReference>
<dbReference type="InterPro" id="IPR056413">
    <property type="entry name" value="TPR_CcmH_CycH"/>
</dbReference>
<feature type="compositionally biased region" description="Basic and acidic residues" evidence="6">
    <location>
        <begin position="169"/>
        <end position="179"/>
    </location>
</feature>
<dbReference type="InterPro" id="IPR019734">
    <property type="entry name" value="TPR_rpt"/>
</dbReference>
<evidence type="ECO:0000256" key="3">
    <source>
        <dbReference type="ARBA" id="ARBA00022748"/>
    </source>
</evidence>
<evidence type="ECO:0000259" key="8">
    <source>
        <dbReference type="Pfam" id="PF23914"/>
    </source>
</evidence>
<dbReference type="InterPro" id="IPR051263">
    <property type="entry name" value="C-type_cytochrome_biogenesis"/>
</dbReference>
<dbReference type="EMBL" id="CP019948">
    <property type="protein sequence ID" value="ARN83118.1"/>
    <property type="molecule type" value="Genomic_DNA"/>
</dbReference>
<dbReference type="AlphaFoldDB" id="A0A1W6MZW8"/>
<keyword evidence="7" id="KW-1133">Transmembrane helix</keyword>
<evidence type="ECO:0000256" key="5">
    <source>
        <dbReference type="PROSITE-ProRule" id="PRU00339"/>
    </source>
</evidence>
<dbReference type="PROSITE" id="PS50005">
    <property type="entry name" value="TPR"/>
    <property type="match status" value="1"/>
</dbReference>
<reference evidence="9 10" key="1">
    <citation type="submission" date="2017-02" db="EMBL/GenBank/DDBJ databases">
        <authorList>
            <person name="Peterson S.W."/>
        </authorList>
    </citation>
    <scope>NUCLEOTIDE SEQUENCE [LARGE SCALE GENOMIC DNA]</scope>
    <source>
        <strain evidence="9 10">S285</strain>
    </source>
</reference>
<feature type="region of interest" description="Disordered" evidence="6">
    <location>
        <begin position="122"/>
        <end position="179"/>
    </location>
</feature>
<dbReference type="InterPro" id="IPR011990">
    <property type="entry name" value="TPR-like_helical_dom_sf"/>
</dbReference>
<dbReference type="KEGG" id="mbry:B1812_20830"/>
<proteinExistence type="predicted"/>
<evidence type="ECO:0000313" key="10">
    <source>
        <dbReference type="Proteomes" id="UP000193978"/>
    </source>
</evidence>
<dbReference type="GO" id="GO:0030313">
    <property type="term" value="C:cell envelope"/>
    <property type="evidence" value="ECO:0007669"/>
    <property type="project" value="UniProtKB-SubCell"/>
</dbReference>
<dbReference type="InterPro" id="IPR017560">
    <property type="entry name" value="Cyt_c_biogenesis_CcmI"/>
</dbReference>
<name>A0A1W6MZW8_9HYPH</name>
<evidence type="ECO:0000313" key="9">
    <source>
        <dbReference type="EMBL" id="ARN83118.1"/>
    </source>
</evidence>
<feature type="transmembrane region" description="Helical" evidence="7">
    <location>
        <begin position="92"/>
        <end position="112"/>
    </location>
</feature>
<evidence type="ECO:0000256" key="7">
    <source>
        <dbReference type="SAM" id="Phobius"/>
    </source>
</evidence>
<keyword evidence="3" id="KW-0201">Cytochrome c-type biogenesis</keyword>
<feature type="domain" description="Cytochrome c-type biogenesis protein H TPR" evidence="8">
    <location>
        <begin position="192"/>
        <end position="307"/>
    </location>
</feature>
<evidence type="ECO:0000256" key="1">
    <source>
        <dbReference type="ARBA" id="ARBA00004196"/>
    </source>
</evidence>
<dbReference type="GO" id="GO:0005886">
    <property type="term" value="C:plasma membrane"/>
    <property type="evidence" value="ECO:0007669"/>
    <property type="project" value="TreeGrafter"/>
</dbReference>
<dbReference type="RefSeq" id="WP_085773270.1">
    <property type="nucleotide sequence ID" value="NZ_AP027149.1"/>
</dbReference>
<feature type="compositionally biased region" description="Low complexity" evidence="6">
    <location>
        <begin position="135"/>
        <end position="151"/>
    </location>
</feature>
<organism evidence="9 10">
    <name type="scientific">Methylocystis bryophila</name>
    <dbReference type="NCBI Taxonomy" id="655015"/>
    <lineage>
        <taxon>Bacteria</taxon>
        <taxon>Pseudomonadati</taxon>
        <taxon>Pseudomonadota</taxon>
        <taxon>Alphaproteobacteria</taxon>
        <taxon>Hyphomicrobiales</taxon>
        <taxon>Methylocystaceae</taxon>
        <taxon>Methylocystis</taxon>
    </lineage>
</organism>
<dbReference type="STRING" id="655015.B1812_20830"/>
<evidence type="ECO:0000256" key="4">
    <source>
        <dbReference type="ARBA" id="ARBA00022803"/>
    </source>
</evidence>
<feature type="repeat" description="TPR" evidence="5">
    <location>
        <begin position="201"/>
        <end position="234"/>
    </location>
</feature>
<comment type="subcellular location">
    <subcellularLocation>
        <location evidence="1">Cell envelope</location>
    </subcellularLocation>
</comment>
<feature type="transmembrane region" description="Helical" evidence="7">
    <location>
        <begin position="6"/>
        <end position="23"/>
    </location>
</feature>